<dbReference type="InterPro" id="IPR055130">
    <property type="entry name" value="PreP_C"/>
</dbReference>
<evidence type="ECO:0000313" key="2">
    <source>
        <dbReference type="EMBL" id="EEH53672.1"/>
    </source>
</evidence>
<dbReference type="Pfam" id="PF05193">
    <property type="entry name" value="Peptidase_M16_C"/>
    <property type="match status" value="1"/>
</dbReference>
<dbReference type="FunFam" id="3.30.830.10:FF:000011">
    <property type="entry name" value="Presequence protease, mitochondrial"/>
    <property type="match status" value="1"/>
</dbReference>
<dbReference type="PANTHER" id="PTHR43016:SF13">
    <property type="entry name" value="PRESEQUENCE PROTEASE, MITOCHONDRIAL"/>
    <property type="match status" value="1"/>
</dbReference>
<dbReference type="Pfam" id="PF22516">
    <property type="entry name" value="PreP_C"/>
    <property type="match status" value="1"/>
</dbReference>
<dbReference type="OMA" id="PFFNMLR"/>
<feature type="domain" description="Peptidase M16C associated" evidence="1">
    <location>
        <begin position="426"/>
        <end position="676"/>
    </location>
</feature>
<dbReference type="EMBL" id="GG663745">
    <property type="protein sequence ID" value="EEH53672.1"/>
    <property type="molecule type" value="Genomic_DNA"/>
</dbReference>
<sequence length="951" mass="101939">MHCGADDDNNVFNVAFRTTPTDSTGVAHILEHTALCGSERYPIRDPFFNMLRRSLSTFMNAMTASDYTCYPFATLNTVDYYNLLGVYLDAAFFPKLTREDFLQARGPPPRVRGHGGPELGAEMKGAMGSQSARFSRALGAELFPTSTYHHNSGGDPVNIPDLTHDQLRAFHALHYHPSNARFFTYGDLPLEQTLAKAQELALGKFDAIDVSALDVSDELRLSAPKRVVVPIPAEAVVADEAKQSVVSVAYLLVNQIKEKGADLENFALTVASDLLLSGPQAYFHESLLESGLGSGFAPGTGYRCVLSKTSFAVGLKGVAAEDVEKVETIVEETLRAIAQDGFPRDRVDAIMHQVELSAARTSTQFGLGVAFGAMGTWVHGGDGMRPLRTPAMAAMLNAALDADPKFWQKLVRRRFLDNPHKVTVVGEADKTYDAKLEEEEKRHVAAIQAALDDEKKKEIVREAVALRDSQDSVQDASVLPTLIVSEAVPREITKWTSEHVKTATGKPLQLDLQPTNGITYASVLLDVTDVPDRLVPYLDLFADFITELGTKERDYKQLSQLEKLKTGGVGAGVDSILPLDGDGPPQIVLSISGNALDRNVDAMFDLIAEVVTGARWRGEEKQVGLLLSRRAAAAAGGVAQNGLSYAKGYANASIDAVSALDYRTSGLPHVAMLQRLAAEKEAAVEEVEAALAEIASIALASDRVLRCRVACQPGAPAERATKAMDALLAAMPAKGAAAKKDEATMADALAGFAPDPSKAFVAVPTQTNYCAASFKTVPYAHEDSAGLFLLAQAMSTSFLHRELREKGGAYGGGASAAPIEGVFAFSSYRDPNTTATIEKFVEAAEWAATKGNLTPALLEEAHLRAFKAIDAPVAPQSRGASRFTAGLTDESRQLFRSRLLDCTAEKMRSCAEKYLVGKTAALAIVGSPAAVESVKADGWDCLDAEGKPLKA</sequence>
<dbReference type="KEGG" id="mpp:MICPUCDRAFT_44773"/>
<dbReference type="GO" id="GO:0016485">
    <property type="term" value="P:protein processing"/>
    <property type="evidence" value="ECO:0007669"/>
    <property type="project" value="TreeGrafter"/>
</dbReference>
<dbReference type="STRING" id="564608.C1N1R6"/>
<dbReference type="RefSeq" id="XP_003061960.1">
    <property type="nucleotide sequence ID" value="XM_003061914.1"/>
</dbReference>
<dbReference type="FunFam" id="3.30.830.10:FF:000013">
    <property type="entry name" value="Mitochondrial presequence protease"/>
    <property type="match status" value="1"/>
</dbReference>
<dbReference type="Pfam" id="PF08367">
    <property type="entry name" value="M16C_assoc"/>
    <property type="match status" value="1"/>
</dbReference>
<dbReference type="Pfam" id="PF00675">
    <property type="entry name" value="Peptidase_M16"/>
    <property type="match status" value="1"/>
</dbReference>
<dbReference type="PANTHER" id="PTHR43016">
    <property type="entry name" value="PRESEQUENCE PROTEASE"/>
    <property type="match status" value="1"/>
</dbReference>
<dbReference type="InterPro" id="IPR011765">
    <property type="entry name" value="Pept_M16_N"/>
</dbReference>
<dbReference type="OrthoDB" id="495012at2759"/>
<protein>
    <submittedName>
        <fullName evidence="2">Predicted protein</fullName>
    </submittedName>
</protein>
<organism evidence="3">
    <name type="scientific">Micromonas pusilla (strain CCMP1545)</name>
    <name type="common">Picoplanktonic green alga</name>
    <dbReference type="NCBI Taxonomy" id="564608"/>
    <lineage>
        <taxon>Eukaryota</taxon>
        <taxon>Viridiplantae</taxon>
        <taxon>Chlorophyta</taxon>
        <taxon>Mamiellophyceae</taxon>
        <taxon>Mamiellales</taxon>
        <taxon>Mamiellaceae</taxon>
        <taxon>Micromonas</taxon>
    </lineage>
</organism>
<dbReference type="SMART" id="SM01264">
    <property type="entry name" value="M16C_associated"/>
    <property type="match status" value="1"/>
</dbReference>
<dbReference type="AlphaFoldDB" id="C1N1R6"/>
<gene>
    <name evidence="2" type="ORF">MICPUCDRAFT_44773</name>
</gene>
<dbReference type="GO" id="GO:0005759">
    <property type="term" value="C:mitochondrial matrix"/>
    <property type="evidence" value="ECO:0007669"/>
    <property type="project" value="TreeGrafter"/>
</dbReference>
<name>C1N1R6_MICPC</name>
<dbReference type="GO" id="GO:0046872">
    <property type="term" value="F:metal ion binding"/>
    <property type="evidence" value="ECO:0007669"/>
    <property type="project" value="InterPro"/>
</dbReference>
<dbReference type="Proteomes" id="UP000001876">
    <property type="component" value="Unassembled WGS sequence"/>
</dbReference>
<dbReference type="GO" id="GO:0004222">
    <property type="term" value="F:metalloendopeptidase activity"/>
    <property type="evidence" value="ECO:0007669"/>
    <property type="project" value="TreeGrafter"/>
</dbReference>
<proteinExistence type="predicted"/>
<dbReference type="GeneID" id="9687604"/>
<evidence type="ECO:0000259" key="1">
    <source>
        <dbReference type="SMART" id="SM01264"/>
    </source>
</evidence>
<dbReference type="InterPro" id="IPR007863">
    <property type="entry name" value="Peptidase_M16_C"/>
</dbReference>
<reference evidence="2 3" key="1">
    <citation type="journal article" date="2009" name="Science">
        <title>Green evolution and dynamic adaptations revealed by genomes of the marine picoeukaryotes Micromonas.</title>
        <authorList>
            <person name="Worden A.Z."/>
            <person name="Lee J.H."/>
            <person name="Mock T."/>
            <person name="Rouze P."/>
            <person name="Simmons M.P."/>
            <person name="Aerts A.L."/>
            <person name="Allen A.E."/>
            <person name="Cuvelier M.L."/>
            <person name="Derelle E."/>
            <person name="Everett M.V."/>
            <person name="Foulon E."/>
            <person name="Grimwood J."/>
            <person name="Gundlach H."/>
            <person name="Henrissat B."/>
            <person name="Napoli C."/>
            <person name="McDonald S.M."/>
            <person name="Parker M.S."/>
            <person name="Rombauts S."/>
            <person name="Salamov A."/>
            <person name="Von Dassow P."/>
            <person name="Badger J.H."/>
            <person name="Coutinho P.M."/>
            <person name="Demir E."/>
            <person name="Dubchak I."/>
            <person name="Gentemann C."/>
            <person name="Eikrem W."/>
            <person name="Gready J.E."/>
            <person name="John U."/>
            <person name="Lanier W."/>
            <person name="Lindquist E.A."/>
            <person name="Lucas S."/>
            <person name="Mayer K.F."/>
            <person name="Moreau H."/>
            <person name="Not F."/>
            <person name="Otillar R."/>
            <person name="Panaud O."/>
            <person name="Pangilinan J."/>
            <person name="Paulsen I."/>
            <person name="Piegu B."/>
            <person name="Poliakov A."/>
            <person name="Robbens S."/>
            <person name="Schmutz J."/>
            <person name="Toulza E."/>
            <person name="Wyss T."/>
            <person name="Zelensky A."/>
            <person name="Zhou K."/>
            <person name="Armbrust E.V."/>
            <person name="Bhattacharya D."/>
            <person name="Goodenough U.W."/>
            <person name="Van de Peer Y."/>
            <person name="Grigoriev I.V."/>
        </authorList>
    </citation>
    <scope>NUCLEOTIDE SEQUENCE [LARGE SCALE GENOMIC DNA]</scope>
    <source>
        <strain evidence="2 3">CCMP1545</strain>
    </source>
</reference>
<evidence type="ECO:0000313" key="3">
    <source>
        <dbReference type="Proteomes" id="UP000001876"/>
    </source>
</evidence>
<dbReference type="InterPro" id="IPR011249">
    <property type="entry name" value="Metalloenz_LuxS/M16"/>
</dbReference>
<dbReference type="eggNOG" id="KOG2019">
    <property type="taxonomic scope" value="Eukaryota"/>
</dbReference>
<accession>C1N1R6</accession>
<keyword evidence="3" id="KW-1185">Reference proteome</keyword>
<dbReference type="InterPro" id="IPR013578">
    <property type="entry name" value="Peptidase_M16C_assoc"/>
</dbReference>
<dbReference type="Gene3D" id="3.30.830.10">
    <property type="entry name" value="Metalloenzyme, LuxS/M16 peptidase-like"/>
    <property type="match status" value="4"/>
</dbReference>
<dbReference type="SUPFAM" id="SSF63411">
    <property type="entry name" value="LuxS/MPP-like metallohydrolase"/>
    <property type="match status" value="4"/>
</dbReference>